<proteinExistence type="inferred from homology"/>
<feature type="domain" description="Adenylate kinase active site lid" evidence="10">
    <location>
        <begin position="176"/>
        <end position="211"/>
    </location>
</feature>
<dbReference type="GO" id="GO:0004017">
    <property type="term" value="F:AMP kinase activity"/>
    <property type="evidence" value="ECO:0007669"/>
    <property type="project" value="UniProtKB-EC"/>
</dbReference>
<reference evidence="11 12" key="1">
    <citation type="journal article" date="2017" name="Front. Genet.">
        <title>Draft sequencing of the heterozygous diploid genome of Satsuma (Citrus unshiu Marc.) using a hybrid assembly approach.</title>
        <authorList>
            <person name="Shimizu T."/>
            <person name="Tanizawa Y."/>
            <person name="Mochizuki T."/>
            <person name="Nagasaki H."/>
            <person name="Yoshioka T."/>
            <person name="Toyoda A."/>
            <person name="Fujiyama A."/>
            <person name="Kaminuma E."/>
            <person name="Nakamura Y."/>
        </authorList>
    </citation>
    <scope>NUCLEOTIDE SEQUENCE [LARGE SCALE GENOMIC DNA]</scope>
    <source>
        <strain evidence="12">cv. Miyagawa wase</strain>
    </source>
</reference>
<evidence type="ECO:0000259" key="10">
    <source>
        <dbReference type="Pfam" id="PF05191"/>
    </source>
</evidence>
<evidence type="ECO:0000256" key="9">
    <source>
        <dbReference type="RuleBase" id="RU003330"/>
    </source>
</evidence>
<keyword evidence="5 9" id="KW-0808">Transferase</keyword>
<dbReference type="Gene3D" id="3.40.50.300">
    <property type="entry name" value="P-loop containing nucleotide triphosphate hydrolases"/>
    <property type="match status" value="1"/>
</dbReference>
<dbReference type="InterPro" id="IPR033690">
    <property type="entry name" value="Adenylat_kinase_CS"/>
</dbReference>
<evidence type="ECO:0000256" key="1">
    <source>
        <dbReference type="ARBA" id="ARBA00000582"/>
    </source>
</evidence>
<dbReference type="HAMAP" id="MF_00235">
    <property type="entry name" value="Adenylate_kinase_Adk"/>
    <property type="match status" value="1"/>
</dbReference>
<name>A0A2H5NV98_CITUN</name>
<evidence type="ECO:0000256" key="3">
    <source>
        <dbReference type="ARBA" id="ARBA00011245"/>
    </source>
</evidence>
<keyword evidence="7 9" id="KW-0418">Kinase</keyword>
<dbReference type="AlphaFoldDB" id="A0A2H5NV98"/>
<evidence type="ECO:0000256" key="4">
    <source>
        <dbReference type="ARBA" id="ARBA00012955"/>
    </source>
</evidence>
<evidence type="ECO:0000256" key="7">
    <source>
        <dbReference type="ARBA" id="ARBA00022777"/>
    </source>
</evidence>
<evidence type="ECO:0000256" key="6">
    <source>
        <dbReference type="ARBA" id="ARBA00022741"/>
    </source>
</evidence>
<evidence type="ECO:0000313" key="12">
    <source>
        <dbReference type="Proteomes" id="UP000236630"/>
    </source>
</evidence>
<dbReference type="SUPFAM" id="SSF52540">
    <property type="entry name" value="P-loop containing nucleoside triphosphate hydrolases"/>
    <property type="match status" value="1"/>
</dbReference>
<dbReference type="InterPro" id="IPR000850">
    <property type="entry name" value="Adenylat/UMP-CMP_kin"/>
</dbReference>
<evidence type="ECO:0000256" key="8">
    <source>
        <dbReference type="ARBA" id="ARBA00031517"/>
    </source>
</evidence>
<dbReference type="InterPro" id="IPR007862">
    <property type="entry name" value="Adenylate_kinase_lid-dom"/>
</dbReference>
<comment type="similarity">
    <text evidence="2 9">Belongs to the adenylate kinase family.</text>
</comment>
<dbReference type="PRINTS" id="PR00094">
    <property type="entry name" value="ADENYLTKNASE"/>
</dbReference>
<dbReference type="InterPro" id="IPR006259">
    <property type="entry name" value="Adenyl_kin_sub"/>
</dbReference>
<dbReference type="GO" id="GO:0005524">
    <property type="term" value="F:ATP binding"/>
    <property type="evidence" value="ECO:0007669"/>
    <property type="project" value="InterPro"/>
</dbReference>
<dbReference type="Pfam" id="PF05191">
    <property type="entry name" value="ADK_lid"/>
    <property type="match status" value="1"/>
</dbReference>
<sequence length="263" mass="28987">MASSAVALEDVPSVDMMTELLRRFKCSSKPDKRLVLIGPPGSGKGTQSPVIKDEYCLCHLATGDMLRSAVAAKTPLGIKAKEAMDKGELVSDDLVVGIINEAMKKPSCEKGFILDGFPRTVVQAEKVSSLISNDMFIGEKKLIQLDEMLEKQGTEIDKVLNFAIDDSILEERITGRWIHPASGRSYHTKFAPPKVYGFDDVTGEPLIQRKDDTAQVLKSRLEAFHKQTELVIDYYAKKGVLAQLHAENPPKEVTVEVQKVLSS</sequence>
<dbReference type="EMBL" id="BDQV01000022">
    <property type="protein sequence ID" value="GAY44054.1"/>
    <property type="molecule type" value="Genomic_DNA"/>
</dbReference>
<dbReference type="EC" id="2.7.4.3" evidence="4"/>
<dbReference type="InterPro" id="IPR027417">
    <property type="entry name" value="P-loop_NTPase"/>
</dbReference>
<protein>
    <recommendedName>
        <fullName evidence="4">adenylate kinase</fullName>
        <ecNumber evidence="4">2.7.4.3</ecNumber>
    </recommendedName>
    <alternativeName>
        <fullName evidence="8">ATP:AMP phosphotransferase</fullName>
    </alternativeName>
</protein>
<keyword evidence="6" id="KW-0547">Nucleotide-binding</keyword>
<dbReference type="STRING" id="55188.A0A2H5NV98"/>
<comment type="subunit">
    <text evidence="3">Monomer.</text>
</comment>
<comment type="catalytic activity">
    <reaction evidence="1">
        <text>AMP + ATP = 2 ADP</text>
        <dbReference type="Rhea" id="RHEA:12973"/>
        <dbReference type="ChEBI" id="CHEBI:30616"/>
        <dbReference type="ChEBI" id="CHEBI:456215"/>
        <dbReference type="ChEBI" id="CHEBI:456216"/>
        <dbReference type="EC" id="2.7.4.3"/>
    </reaction>
</comment>
<dbReference type="NCBIfam" id="TIGR01351">
    <property type="entry name" value="adk"/>
    <property type="match status" value="1"/>
</dbReference>
<evidence type="ECO:0000313" key="11">
    <source>
        <dbReference type="EMBL" id="GAY44054.1"/>
    </source>
</evidence>
<evidence type="ECO:0000256" key="5">
    <source>
        <dbReference type="ARBA" id="ARBA00022679"/>
    </source>
</evidence>
<comment type="caution">
    <text evidence="11">The sequence shown here is derived from an EMBL/GenBank/DDBJ whole genome shotgun (WGS) entry which is preliminary data.</text>
</comment>
<accession>A0A2H5NV98</accession>
<dbReference type="PROSITE" id="PS00113">
    <property type="entry name" value="ADENYLATE_KINASE"/>
    <property type="match status" value="1"/>
</dbReference>
<evidence type="ECO:0000256" key="2">
    <source>
        <dbReference type="ARBA" id="ARBA00007220"/>
    </source>
</evidence>
<dbReference type="Pfam" id="PF00406">
    <property type="entry name" value="ADK"/>
    <property type="match status" value="2"/>
</dbReference>
<dbReference type="PANTHER" id="PTHR23359">
    <property type="entry name" value="NUCLEOTIDE KINASE"/>
    <property type="match status" value="1"/>
</dbReference>
<dbReference type="CDD" id="cd01428">
    <property type="entry name" value="ADK"/>
    <property type="match status" value="1"/>
</dbReference>
<dbReference type="Proteomes" id="UP000236630">
    <property type="component" value="Unassembled WGS sequence"/>
</dbReference>
<gene>
    <name evidence="11" type="ORF">CUMW_079320</name>
</gene>
<organism evidence="11 12">
    <name type="scientific">Citrus unshiu</name>
    <name type="common">Satsuma mandarin</name>
    <name type="synonym">Citrus nobilis var. unshiu</name>
    <dbReference type="NCBI Taxonomy" id="55188"/>
    <lineage>
        <taxon>Eukaryota</taxon>
        <taxon>Viridiplantae</taxon>
        <taxon>Streptophyta</taxon>
        <taxon>Embryophyta</taxon>
        <taxon>Tracheophyta</taxon>
        <taxon>Spermatophyta</taxon>
        <taxon>Magnoliopsida</taxon>
        <taxon>eudicotyledons</taxon>
        <taxon>Gunneridae</taxon>
        <taxon>Pentapetalae</taxon>
        <taxon>rosids</taxon>
        <taxon>malvids</taxon>
        <taxon>Sapindales</taxon>
        <taxon>Rutaceae</taxon>
        <taxon>Aurantioideae</taxon>
        <taxon>Citrus</taxon>
    </lineage>
</organism>
<keyword evidence="12" id="KW-1185">Reference proteome</keyword>